<keyword evidence="10" id="KW-1185">Reference proteome</keyword>
<feature type="transmembrane region" description="Helical" evidence="7">
    <location>
        <begin position="164"/>
        <end position="180"/>
    </location>
</feature>
<evidence type="ECO:0000256" key="7">
    <source>
        <dbReference type="SAM" id="Phobius"/>
    </source>
</evidence>
<dbReference type="Pfam" id="PF07690">
    <property type="entry name" value="MFS_1"/>
    <property type="match status" value="1"/>
</dbReference>
<organism evidence="9 10">
    <name type="scientific">Sphaerobolus stellatus (strain SS14)</name>
    <dbReference type="NCBI Taxonomy" id="990650"/>
    <lineage>
        <taxon>Eukaryota</taxon>
        <taxon>Fungi</taxon>
        <taxon>Dikarya</taxon>
        <taxon>Basidiomycota</taxon>
        <taxon>Agaricomycotina</taxon>
        <taxon>Agaricomycetes</taxon>
        <taxon>Phallomycetidae</taxon>
        <taxon>Geastrales</taxon>
        <taxon>Sphaerobolaceae</taxon>
        <taxon>Sphaerobolus</taxon>
    </lineage>
</organism>
<evidence type="ECO:0000259" key="8">
    <source>
        <dbReference type="PROSITE" id="PS50850"/>
    </source>
</evidence>
<feature type="transmembrane region" description="Helical" evidence="7">
    <location>
        <begin position="436"/>
        <end position="456"/>
    </location>
</feature>
<gene>
    <name evidence="9" type="ORF">M422DRAFT_36476</name>
</gene>
<dbReference type="AlphaFoldDB" id="A0A0C9UYX5"/>
<dbReference type="SUPFAM" id="SSF103473">
    <property type="entry name" value="MFS general substrate transporter"/>
    <property type="match status" value="1"/>
</dbReference>
<evidence type="ECO:0000256" key="5">
    <source>
        <dbReference type="ARBA" id="ARBA00022989"/>
    </source>
</evidence>
<dbReference type="HOGENOM" id="CLU_021993_6_0_1"/>
<dbReference type="PANTHER" id="PTHR23514">
    <property type="entry name" value="BYPASS OF STOP CODON PROTEIN 6"/>
    <property type="match status" value="1"/>
</dbReference>
<dbReference type="InterPro" id="IPR011701">
    <property type="entry name" value="MFS"/>
</dbReference>
<dbReference type="GO" id="GO:0016020">
    <property type="term" value="C:membrane"/>
    <property type="evidence" value="ECO:0007669"/>
    <property type="project" value="TreeGrafter"/>
</dbReference>
<name>A0A0C9UYX5_SPHS4</name>
<dbReference type="InterPro" id="IPR051788">
    <property type="entry name" value="MFS_Transporter"/>
</dbReference>
<keyword evidence="4 7" id="KW-0812">Transmembrane</keyword>
<dbReference type="GO" id="GO:0012505">
    <property type="term" value="C:endomembrane system"/>
    <property type="evidence" value="ECO:0007669"/>
    <property type="project" value="UniProtKB-SubCell"/>
</dbReference>
<feature type="transmembrane region" description="Helical" evidence="7">
    <location>
        <begin position="200"/>
        <end position="220"/>
    </location>
</feature>
<dbReference type="Gene3D" id="1.20.1250.20">
    <property type="entry name" value="MFS general substrate transporter like domains"/>
    <property type="match status" value="2"/>
</dbReference>
<feature type="transmembrane region" description="Helical" evidence="7">
    <location>
        <begin position="283"/>
        <end position="305"/>
    </location>
</feature>
<evidence type="ECO:0000256" key="6">
    <source>
        <dbReference type="ARBA" id="ARBA00023136"/>
    </source>
</evidence>
<protein>
    <recommendedName>
        <fullName evidence="8">Major facilitator superfamily (MFS) profile domain-containing protein</fullName>
    </recommendedName>
</protein>
<feature type="transmembrane region" description="Helical" evidence="7">
    <location>
        <begin position="317"/>
        <end position="336"/>
    </location>
</feature>
<dbReference type="FunFam" id="1.20.1250.20:FF:000286">
    <property type="entry name" value="MFS efflux transporter"/>
    <property type="match status" value="1"/>
</dbReference>
<sequence length="464" mass="49924">MATHTTTTTEPENIALSSIRLKSLRNVSKANATESGRQILENDRNTAAISVGSATSQVDLVADPINGKKIRRRGHIQFAALCFCLFLAGWNDGTTGPLLPRIQSNYHVSFTIVSLLFVCACLGSMLGAFSNVFLTDRFGFGKVSFIGGVAQIIGYAVMAPAPPFPVLVIGYVINGFGVALQDAQANGFVAASEDKALMNFLHAAYGVGATCAPIVATQFAQLPRWSFHYLTSLGLSIVNLIILAMVFKFKTQEELLEKNGHPPVETNNSQHSTMRQILTTPSVHLLAFFILVYVGIEVTIGGWIVTFIIDKRGGGSHSGYISTGFFAGLTAGRIVLHYLTRVIAEQHTIFLYSFLCIGLEITIWLVPSLVGNAVSVSFIGFLLGPLYPAVMNQAGKVIPRWLLTGSIGWMAGFGQAGSALLPFMTGALANKFGINSLQPLIIAAIVLMIGLWALVVSRARRRLD</sequence>
<dbReference type="OrthoDB" id="413079at2759"/>
<proteinExistence type="inferred from homology"/>
<feature type="transmembrane region" description="Helical" evidence="7">
    <location>
        <begin position="372"/>
        <end position="390"/>
    </location>
</feature>
<evidence type="ECO:0000313" key="9">
    <source>
        <dbReference type="EMBL" id="KIJ30621.1"/>
    </source>
</evidence>
<evidence type="ECO:0000256" key="3">
    <source>
        <dbReference type="ARBA" id="ARBA00022448"/>
    </source>
</evidence>
<keyword evidence="3" id="KW-0813">Transport</keyword>
<dbReference type="Proteomes" id="UP000054279">
    <property type="component" value="Unassembled WGS sequence"/>
</dbReference>
<feature type="transmembrane region" description="Helical" evidence="7">
    <location>
        <begin position="348"/>
        <end position="366"/>
    </location>
</feature>
<dbReference type="PANTHER" id="PTHR23514:SF3">
    <property type="entry name" value="BYPASS OF STOP CODON PROTEIN 6"/>
    <property type="match status" value="1"/>
</dbReference>
<feature type="transmembrane region" description="Helical" evidence="7">
    <location>
        <begin position="402"/>
        <end position="424"/>
    </location>
</feature>
<evidence type="ECO:0000256" key="4">
    <source>
        <dbReference type="ARBA" id="ARBA00022692"/>
    </source>
</evidence>
<dbReference type="GO" id="GO:0022857">
    <property type="term" value="F:transmembrane transporter activity"/>
    <property type="evidence" value="ECO:0007669"/>
    <property type="project" value="InterPro"/>
</dbReference>
<feature type="transmembrane region" description="Helical" evidence="7">
    <location>
        <begin position="110"/>
        <end position="133"/>
    </location>
</feature>
<keyword evidence="5 7" id="KW-1133">Transmembrane helix</keyword>
<feature type="transmembrane region" description="Helical" evidence="7">
    <location>
        <begin position="140"/>
        <end position="158"/>
    </location>
</feature>
<keyword evidence="6 7" id="KW-0472">Membrane</keyword>
<accession>A0A0C9UYX5</accession>
<dbReference type="EMBL" id="KN837257">
    <property type="protein sequence ID" value="KIJ30621.1"/>
    <property type="molecule type" value="Genomic_DNA"/>
</dbReference>
<reference evidence="9 10" key="1">
    <citation type="submission" date="2014-06" db="EMBL/GenBank/DDBJ databases">
        <title>Evolutionary Origins and Diversification of the Mycorrhizal Mutualists.</title>
        <authorList>
            <consortium name="DOE Joint Genome Institute"/>
            <consortium name="Mycorrhizal Genomics Consortium"/>
            <person name="Kohler A."/>
            <person name="Kuo A."/>
            <person name="Nagy L.G."/>
            <person name="Floudas D."/>
            <person name="Copeland A."/>
            <person name="Barry K.W."/>
            <person name="Cichocki N."/>
            <person name="Veneault-Fourrey C."/>
            <person name="LaButti K."/>
            <person name="Lindquist E.A."/>
            <person name="Lipzen A."/>
            <person name="Lundell T."/>
            <person name="Morin E."/>
            <person name="Murat C."/>
            <person name="Riley R."/>
            <person name="Ohm R."/>
            <person name="Sun H."/>
            <person name="Tunlid A."/>
            <person name="Henrissat B."/>
            <person name="Grigoriev I.V."/>
            <person name="Hibbett D.S."/>
            <person name="Martin F."/>
        </authorList>
    </citation>
    <scope>NUCLEOTIDE SEQUENCE [LARGE SCALE GENOMIC DNA]</scope>
    <source>
        <strain evidence="9 10">SS14</strain>
    </source>
</reference>
<evidence type="ECO:0000256" key="1">
    <source>
        <dbReference type="ARBA" id="ARBA00004127"/>
    </source>
</evidence>
<feature type="domain" description="Major facilitator superfamily (MFS) profile" evidence="8">
    <location>
        <begin position="77"/>
        <end position="462"/>
    </location>
</feature>
<evidence type="ECO:0000313" key="10">
    <source>
        <dbReference type="Proteomes" id="UP000054279"/>
    </source>
</evidence>
<comment type="similarity">
    <text evidence="2">Belongs to the major facilitator superfamily.</text>
</comment>
<dbReference type="InterPro" id="IPR020846">
    <property type="entry name" value="MFS_dom"/>
</dbReference>
<comment type="subcellular location">
    <subcellularLocation>
        <location evidence="1">Endomembrane system</location>
        <topology evidence="1">Multi-pass membrane protein</topology>
    </subcellularLocation>
</comment>
<dbReference type="PROSITE" id="PS50850">
    <property type="entry name" value="MFS"/>
    <property type="match status" value="1"/>
</dbReference>
<evidence type="ECO:0000256" key="2">
    <source>
        <dbReference type="ARBA" id="ARBA00008335"/>
    </source>
</evidence>
<feature type="transmembrane region" description="Helical" evidence="7">
    <location>
        <begin position="226"/>
        <end position="247"/>
    </location>
</feature>
<dbReference type="InterPro" id="IPR036259">
    <property type="entry name" value="MFS_trans_sf"/>
</dbReference>
<feature type="transmembrane region" description="Helical" evidence="7">
    <location>
        <begin position="74"/>
        <end position="90"/>
    </location>
</feature>